<dbReference type="AlphaFoldDB" id="A0A939T7C6"/>
<dbReference type="CDD" id="cd00093">
    <property type="entry name" value="HTH_XRE"/>
    <property type="match status" value="1"/>
</dbReference>
<feature type="domain" description="HTH cro/C1-type" evidence="1">
    <location>
        <begin position="16"/>
        <end position="72"/>
    </location>
</feature>
<protein>
    <submittedName>
        <fullName evidence="2">Helix-turn-helix transcriptional regulator</fullName>
    </submittedName>
</protein>
<dbReference type="InterPro" id="IPR043917">
    <property type="entry name" value="DUF5753"/>
</dbReference>
<comment type="caution">
    <text evidence="2">The sequence shown here is derived from an EMBL/GenBank/DDBJ whole genome shotgun (WGS) entry which is preliminary data.</text>
</comment>
<dbReference type="Proteomes" id="UP000669179">
    <property type="component" value="Unassembled WGS sequence"/>
</dbReference>
<organism evidence="2 3">
    <name type="scientific">Actinomadura barringtoniae</name>
    <dbReference type="NCBI Taxonomy" id="1427535"/>
    <lineage>
        <taxon>Bacteria</taxon>
        <taxon>Bacillati</taxon>
        <taxon>Actinomycetota</taxon>
        <taxon>Actinomycetes</taxon>
        <taxon>Streptosporangiales</taxon>
        <taxon>Thermomonosporaceae</taxon>
        <taxon>Actinomadura</taxon>
    </lineage>
</organism>
<dbReference type="PROSITE" id="PS50943">
    <property type="entry name" value="HTH_CROC1"/>
    <property type="match status" value="1"/>
</dbReference>
<dbReference type="EMBL" id="JAGEOJ010000018">
    <property type="protein sequence ID" value="MBO2452963.1"/>
    <property type="molecule type" value="Genomic_DNA"/>
</dbReference>
<gene>
    <name evidence="2" type="ORF">J4573_38135</name>
</gene>
<dbReference type="Pfam" id="PF13560">
    <property type="entry name" value="HTH_31"/>
    <property type="match status" value="1"/>
</dbReference>
<dbReference type="SUPFAM" id="SSF47413">
    <property type="entry name" value="lambda repressor-like DNA-binding domains"/>
    <property type="match status" value="1"/>
</dbReference>
<evidence type="ECO:0000259" key="1">
    <source>
        <dbReference type="PROSITE" id="PS50943"/>
    </source>
</evidence>
<keyword evidence="3" id="KW-1185">Reference proteome</keyword>
<evidence type="ECO:0000313" key="2">
    <source>
        <dbReference type="EMBL" id="MBO2452963.1"/>
    </source>
</evidence>
<dbReference type="Pfam" id="PF19054">
    <property type="entry name" value="DUF5753"/>
    <property type="match status" value="1"/>
</dbReference>
<dbReference type="SMART" id="SM00530">
    <property type="entry name" value="HTH_XRE"/>
    <property type="match status" value="1"/>
</dbReference>
<dbReference type="InterPro" id="IPR010982">
    <property type="entry name" value="Lambda_DNA-bd_dom_sf"/>
</dbReference>
<reference evidence="2" key="1">
    <citation type="submission" date="2021-03" db="EMBL/GenBank/DDBJ databases">
        <authorList>
            <person name="Kanchanasin P."/>
            <person name="Saeng-In P."/>
            <person name="Phongsopitanun W."/>
            <person name="Yuki M."/>
            <person name="Kudo T."/>
            <person name="Ohkuma M."/>
            <person name="Tanasupawat S."/>
        </authorList>
    </citation>
    <scope>NUCLEOTIDE SEQUENCE</scope>
    <source>
        <strain evidence="2">GKU 128</strain>
    </source>
</reference>
<dbReference type="RefSeq" id="WP_208260985.1">
    <property type="nucleotide sequence ID" value="NZ_JAGEOJ010000018.1"/>
</dbReference>
<evidence type="ECO:0000313" key="3">
    <source>
        <dbReference type="Proteomes" id="UP000669179"/>
    </source>
</evidence>
<name>A0A939T7C6_9ACTN</name>
<accession>A0A939T7C6</accession>
<dbReference type="Gene3D" id="1.10.260.40">
    <property type="entry name" value="lambda repressor-like DNA-binding domains"/>
    <property type="match status" value="1"/>
</dbReference>
<dbReference type="GO" id="GO:0003677">
    <property type="term" value="F:DNA binding"/>
    <property type="evidence" value="ECO:0007669"/>
    <property type="project" value="InterPro"/>
</dbReference>
<dbReference type="InterPro" id="IPR001387">
    <property type="entry name" value="Cro/C1-type_HTH"/>
</dbReference>
<sequence>MSEQAAAAKKAFATRLRDIRRDAGLSGKELAAILGWHPSKVSRIGTGQQNPSEEDIRAWCIACAVARQIPELIAVHREIEQMWVEWRQELRAGQKHLQGSATTLYERTELLRVYESARVPGILQTPGYARGVMASTAFLFELPTDELEAAAQARLSRQHLVTSGRNRYSFVIESGVLAHIVGGVGAMNEQYDFLIRVSRLPNVALGVIPPGRVRTIFAGEGFYCFDDQLVRTEFWSGGVRTNRPDEIAYYLRLFAILHDMAVYGDPARALIETARERLAQSDAIS</sequence>
<proteinExistence type="predicted"/>